<proteinExistence type="predicted"/>
<evidence type="ECO:0000313" key="4">
    <source>
        <dbReference type="Proteomes" id="UP001168098"/>
    </source>
</evidence>
<dbReference type="SMART" id="SM01054">
    <property type="entry name" value="CaM_binding"/>
    <property type="match status" value="1"/>
</dbReference>
<dbReference type="PANTHER" id="PTHR33349">
    <property type="entry name" value="EMB|CAB62594.1"/>
    <property type="match status" value="1"/>
</dbReference>
<dbReference type="PANTHER" id="PTHR33349:SF20">
    <property type="entry name" value="CHROMO DOMAIN CEC-LIKE PROTEIN"/>
    <property type="match status" value="1"/>
</dbReference>
<comment type="caution">
    <text evidence="3">The sequence shown here is derived from an EMBL/GenBank/DDBJ whole genome shotgun (WGS) entry which is preliminary data.</text>
</comment>
<keyword evidence="4" id="KW-1185">Reference proteome</keyword>
<feature type="compositionally biased region" description="Low complexity" evidence="1">
    <location>
        <begin position="140"/>
        <end position="171"/>
    </location>
</feature>
<feature type="compositionally biased region" description="Polar residues" evidence="1">
    <location>
        <begin position="18"/>
        <end position="31"/>
    </location>
</feature>
<accession>A0AA38Z535</accession>
<dbReference type="AlphaFoldDB" id="A0AA38Z535"/>
<feature type="region of interest" description="Disordered" evidence="1">
    <location>
        <begin position="1"/>
        <end position="377"/>
    </location>
</feature>
<evidence type="ECO:0000313" key="3">
    <source>
        <dbReference type="EMBL" id="KAJ9682551.1"/>
    </source>
</evidence>
<name>A0AA38Z535_VITRO</name>
<evidence type="ECO:0000259" key="2">
    <source>
        <dbReference type="SMART" id="SM01054"/>
    </source>
</evidence>
<dbReference type="InterPro" id="IPR012417">
    <property type="entry name" value="CaM-bd_dom_pln"/>
</dbReference>
<feature type="compositionally biased region" description="Polar residues" evidence="1">
    <location>
        <begin position="238"/>
        <end position="249"/>
    </location>
</feature>
<protein>
    <recommendedName>
        <fullName evidence="2">Calmodulin-binding domain-containing protein</fullName>
    </recommendedName>
</protein>
<dbReference type="EMBL" id="JARBHA010000014">
    <property type="protein sequence ID" value="KAJ9682551.1"/>
    <property type="molecule type" value="Genomic_DNA"/>
</dbReference>
<gene>
    <name evidence="3" type="ORF">PVL29_018468</name>
</gene>
<feature type="compositionally biased region" description="Basic and acidic residues" evidence="1">
    <location>
        <begin position="317"/>
        <end position="360"/>
    </location>
</feature>
<sequence>MATKGKDVGSAGKEKRVTSPSKPLQSGSTLTKRCPKPSNPDSTDKDLSSASQKQIPSYLKPTISSQNIKKEDSTLGPSFHRRRSFDKPPSPSQMQKALLSPSGRDRAVRSSSVTPAKPTTAPKPISDRTSKTPRVVKSQTSVIKSRSTKKTSSNPPTKKEASASSASAKKAPTVADTGDKLNNESEQEDEESLVHVVQEVEVKDIDNGVEIPSDSSHVDVENSTEPNSDQDEKRKPCETSTVPENQDASTAAGPEESTEDKIDNQERKDEINSSHPEENSAGEPKVEAQDKQGEEDATENPITKEGDAPSTEDSEDDQNKNKVEEQEGDEGSQKHADEGKQEHVNEERQKHVVEEQKPEAENVASKRQSANGKKDSQVYNEVIEETASKLLEKRKNKVRALVGAFETVISLQEPEDEH</sequence>
<feature type="compositionally biased region" description="Basic and acidic residues" evidence="1">
    <location>
        <begin position="259"/>
        <end position="294"/>
    </location>
</feature>
<feature type="compositionally biased region" description="Low complexity" evidence="1">
    <location>
        <begin position="114"/>
        <end position="124"/>
    </location>
</feature>
<organism evidence="3 4">
    <name type="scientific">Vitis rotundifolia</name>
    <name type="common">Muscadine grape</name>
    <dbReference type="NCBI Taxonomy" id="103349"/>
    <lineage>
        <taxon>Eukaryota</taxon>
        <taxon>Viridiplantae</taxon>
        <taxon>Streptophyta</taxon>
        <taxon>Embryophyta</taxon>
        <taxon>Tracheophyta</taxon>
        <taxon>Spermatophyta</taxon>
        <taxon>Magnoliopsida</taxon>
        <taxon>eudicotyledons</taxon>
        <taxon>Gunneridae</taxon>
        <taxon>Pentapetalae</taxon>
        <taxon>rosids</taxon>
        <taxon>Vitales</taxon>
        <taxon>Vitaceae</taxon>
        <taxon>Viteae</taxon>
        <taxon>Vitis</taxon>
    </lineage>
</organism>
<evidence type="ECO:0000256" key="1">
    <source>
        <dbReference type="SAM" id="MobiDB-lite"/>
    </source>
</evidence>
<feature type="domain" description="Calmodulin-binding" evidence="2">
    <location>
        <begin position="312"/>
        <end position="410"/>
    </location>
</feature>
<dbReference type="Proteomes" id="UP001168098">
    <property type="component" value="Unassembled WGS sequence"/>
</dbReference>
<feature type="compositionally biased region" description="Basic and acidic residues" evidence="1">
    <location>
        <begin position="1"/>
        <end position="17"/>
    </location>
</feature>
<dbReference type="GO" id="GO:0005516">
    <property type="term" value="F:calmodulin binding"/>
    <property type="evidence" value="ECO:0007669"/>
    <property type="project" value="InterPro"/>
</dbReference>
<reference evidence="3 4" key="1">
    <citation type="journal article" date="2023" name="BMC Biotechnol.">
        <title>Vitis rotundifolia cv Carlos genome sequencing.</title>
        <authorList>
            <person name="Huff M."/>
            <person name="Hulse-Kemp A."/>
            <person name="Scheffler B."/>
            <person name="Youngblood R."/>
            <person name="Simpson S."/>
            <person name="Babiker E."/>
            <person name="Staton M."/>
        </authorList>
    </citation>
    <scope>NUCLEOTIDE SEQUENCE [LARGE SCALE GENOMIC DNA]</scope>
    <source>
        <tissue evidence="3">Leaf</tissue>
    </source>
</reference>
<dbReference type="Pfam" id="PF07839">
    <property type="entry name" value="CaM_binding"/>
    <property type="match status" value="1"/>
</dbReference>